<name>A0A024EJ09_9PSED</name>
<dbReference type="HOGENOM" id="CLU_3102759_0_0_6"/>
<dbReference type="KEGG" id="pman:OU5_5865"/>
<evidence type="ECO:0000313" key="3">
    <source>
        <dbReference type="Proteomes" id="UP000026913"/>
    </source>
</evidence>
<dbReference type="Proteomes" id="UP000026913">
    <property type="component" value="Chromosome"/>
</dbReference>
<evidence type="ECO:0000256" key="1">
    <source>
        <dbReference type="SAM" id="MobiDB-lite"/>
    </source>
</evidence>
<organism evidence="2 3">
    <name type="scientific">Pseudomonas mandelii JR-1</name>
    <dbReference type="NCBI Taxonomy" id="1147786"/>
    <lineage>
        <taxon>Bacteria</taxon>
        <taxon>Pseudomonadati</taxon>
        <taxon>Pseudomonadota</taxon>
        <taxon>Gammaproteobacteria</taxon>
        <taxon>Pseudomonadales</taxon>
        <taxon>Pseudomonadaceae</taxon>
        <taxon>Pseudomonas</taxon>
    </lineage>
</organism>
<accession>A0A024EJ09</accession>
<sequence length="51" mass="5523">MRKPGHMSSTNTKEWKGLSKGVNAEGTKGYHAKEGKMMTNFAGGSDRRGPL</sequence>
<protein>
    <submittedName>
        <fullName evidence="2">Uncharacterized protein</fullName>
    </submittedName>
</protein>
<reference evidence="2 3" key="1">
    <citation type="journal article" date="2012" name="J. Bacteriol.">
        <title>Genome sequence of cold-adapted Pseudomonas mandelii strain JR-1.</title>
        <authorList>
            <person name="Jang S.H."/>
            <person name="Kim J."/>
            <person name="Kim J."/>
            <person name="Hong S."/>
            <person name="Lee C."/>
        </authorList>
    </citation>
    <scope>NUCLEOTIDE SEQUENCE [LARGE SCALE GENOMIC DNA]</scope>
    <source>
        <strain evidence="2 3">JR-1</strain>
    </source>
</reference>
<feature type="region of interest" description="Disordered" evidence="1">
    <location>
        <begin position="1"/>
        <end position="31"/>
    </location>
</feature>
<proteinExistence type="predicted"/>
<evidence type="ECO:0000313" key="2">
    <source>
        <dbReference type="EMBL" id="AHZ72944.1"/>
    </source>
</evidence>
<dbReference type="AlphaFoldDB" id="A0A024EJ09"/>
<gene>
    <name evidence="2" type="ORF">OU5_5865</name>
</gene>
<dbReference type="EMBL" id="CP005960">
    <property type="protein sequence ID" value="AHZ72944.1"/>
    <property type="molecule type" value="Genomic_DNA"/>
</dbReference>